<dbReference type="PANTHER" id="PTHR30146">
    <property type="entry name" value="LACI-RELATED TRANSCRIPTIONAL REPRESSOR"/>
    <property type="match status" value="1"/>
</dbReference>
<evidence type="ECO:0000256" key="3">
    <source>
        <dbReference type="ARBA" id="ARBA00023163"/>
    </source>
</evidence>
<evidence type="ECO:0000313" key="5">
    <source>
        <dbReference type="EMBL" id="SLN32489.1"/>
    </source>
</evidence>
<name>A0A1Y5S518_9RHOB</name>
<dbReference type="STRING" id="315423.SAMN04488020_10352"/>
<dbReference type="Gene3D" id="1.10.260.40">
    <property type="entry name" value="lambda repressor-like DNA-binding domains"/>
    <property type="match status" value="1"/>
</dbReference>
<sequence length="341" mass="36279">MRQERAARIKDVARIAGVSTATVSRTLSNPDIVSEETRRSVLAAVKATRYSANVAARNLRRQQAGGVLALAPNLANPFFSEILAGMSEALAERRLNLIVADTQFGGSSQLVQYADRSRADGLLILDSRLDPALFAGAQCPPIVQVCEEIEGLQSPRVVADNAGGAAAAVAHLVELGHTRIARLAGPPDNSLTRWRDAGFRRGMDAAGLSGRGDWHLTGDFSMESGRTAAARLLALPDRPSAIVCDNDEMACGLMSALIRSGIDIPGDIAVAGFDDIELSRHLTPTLTTVHQPRRRIGREAVRQLLLAIDGADVAERTVIPCTLVPRQSTLGREALSDQAAS</sequence>
<feature type="domain" description="HTH lacI-type" evidence="4">
    <location>
        <begin position="7"/>
        <end position="61"/>
    </location>
</feature>
<dbReference type="PROSITE" id="PS50932">
    <property type="entry name" value="HTH_LACI_2"/>
    <property type="match status" value="1"/>
</dbReference>
<dbReference type="InterPro" id="IPR028082">
    <property type="entry name" value="Peripla_BP_I"/>
</dbReference>
<dbReference type="Pfam" id="PF00356">
    <property type="entry name" value="LacI"/>
    <property type="match status" value="1"/>
</dbReference>
<dbReference type="SUPFAM" id="SSF47413">
    <property type="entry name" value="lambda repressor-like DNA-binding domains"/>
    <property type="match status" value="1"/>
</dbReference>
<evidence type="ECO:0000256" key="2">
    <source>
        <dbReference type="ARBA" id="ARBA00023125"/>
    </source>
</evidence>
<keyword evidence="2" id="KW-0238">DNA-binding</keyword>
<protein>
    <submittedName>
        <fullName evidence="5">HTH-type transcriptional repressor CytR</fullName>
    </submittedName>
</protein>
<reference evidence="5 6" key="1">
    <citation type="submission" date="2017-03" db="EMBL/GenBank/DDBJ databases">
        <authorList>
            <person name="Afonso C.L."/>
            <person name="Miller P.J."/>
            <person name="Scott M.A."/>
            <person name="Spackman E."/>
            <person name="Goraichik I."/>
            <person name="Dimitrov K.M."/>
            <person name="Suarez D.L."/>
            <person name="Swayne D.E."/>
        </authorList>
    </citation>
    <scope>NUCLEOTIDE SEQUENCE [LARGE SCALE GENOMIC DNA]</scope>
    <source>
        <strain evidence="5 6">CECT 7066</strain>
    </source>
</reference>
<dbReference type="EMBL" id="FWFV01000003">
    <property type="protein sequence ID" value="SLN32489.1"/>
    <property type="molecule type" value="Genomic_DNA"/>
</dbReference>
<organism evidence="5 6">
    <name type="scientific">Palleronia marisminoris</name>
    <dbReference type="NCBI Taxonomy" id="315423"/>
    <lineage>
        <taxon>Bacteria</taxon>
        <taxon>Pseudomonadati</taxon>
        <taxon>Pseudomonadota</taxon>
        <taxon>Alphaproteobacteria</taxon>
        <taxon>Rhodobacterales</taxon>
        <taxon>Roseobacteraceae</taxon>
        <taxon>Palleronia</taxon>
    </lineage>
</organism>
<dbReference type="InterPro" id="IPR000843">
    <property type="entry name" value="HTH_LacI"/>
</dbReference>
<dbReference type="SMART" id="SM00354">
    <property type="entry name" value="HTH_LACI"/>
    <property type="match status" value="1"/>
</dbReference>
<dbReference type="AlphaFoldDB" id="A0A1Y5S518"/>
<dbReference type="Pfam" id="PF13377">
    <property type="entry name" value="Peripla_BP_3"/>
    <property type="match status" value="1"/>
</dbReference>
<dbReference type="Proteomes" id="UP000193870">
    <property type="component" value="Unassembled WGS sequence"/>
</dbReference>
<evidence type="ECO:0000259" key="4">
    <source>
        <dbReference type="PROSITE" id="PS50932"/>
    </source>
</evidence>
<keyword evidence="6" id="KW-1185">Reference proteome</keyword>
<dbReference type="RefSeq" id="WP_245749611.1">
    <property type="nucleotide sequence ID" value="NZ_FOPF01000003.1"/>
</dbReference>
<dbReference type="Gene3D" id="3.40.50.2300">
    <property type="match status" value="2"/>
</dbReference>
<evidence type="ECO:0000313" key="6">
    <source>
        <dbReference type="Proteomes" id="UP000193870"/>
    </source>
</evidence>
<dbReference type="PANTHER" id="PTHR30146:SF109">
    <property type="entry name" value="HTH-TYPE TRANSCRIPTIONAL REGULATOR GALS"/>
    <property type="match status" value="1"/>
</dbReference>
<evidence type="ECO:0000256" key="1">
    <source>
        <dbReference type="ARBA" id="ARBA00023015"/>
    </source>
</evidence>
<dbReference type="GO" id="GO:0003700">
    <property type="term" value="F:DNA-binding transcription factor activity"/>
    <property type="evidence" value="ECO:0007669"/>
    <property type="project" value="TreeGrafter"/>
</dbReference>
<dbReference type="GO" id="GO:0000976">
    <property type="term" value="F:transcription cis-regulatory region binding"/>
    <property type="evidence" value="ECO:0007669"/>
    <property type="project" value="TreeGrafter"/>
</dbReference>
<keyword evidence="3" id="KW-0804">Transcription</keyword>
<dbReference type="InterPro" id="IPR010982">
    <property type="entry name" value="Lambda_DNA-bd_dom_sf"/>
</dbReference>
<dbReference type="InterPro" id="IPR046335">
    <property type="entry name" value="LacI/GalR-like_sensor"/>
</dbReference>
<keyword evidence="1" id="KW-0805">Transcription regulation</keyword>
<dbReference type="SUPFAM" id="SSF53822">
    <property type="entry name" value="Periplasmic binding protein-like I"/>
    <property type="match status" value="1"/>
</dbReference>
<dbReference type="CDD" id="cd01392">
    <property type="entry name" value="HTH_LacI"/>
    <property type="match status" value="1"/>
</dbReference>
<accession>A0A1Y5S518</accession>
<proteinExistence type="predicted"/>
<gene>
    <name evidence="5" type="primary">cytR_2</name>
    <name evidence="5" type="ORF">PAM7066_01332</name>
</gene>